<comment type="caution">
    <text evidence="1">The sequence shown here is derived from an EMBL/GenBank/DDBJ whole genome shotgun (WGS) entry which is preliminary data.</text>
</comment>
<proteinExistence type="predicted"/>
<evidence type="ECO:0000313" key="2">
    <source>
        <dbReference type="Proteomes" id="UP000821865"/>
    </source>
</evidence>
<dbReference type="Proteomes" id="UP000821865">
    <property type="component" value="Chromosome 7"/>
</dbReference>
<organism evidence="1 2">
    <name type="scientific">Dermacentor silvarum</name>
    <name type="common">Tick</name>
    <dbReference type="NCBI Taxonomy" id="543639"/>
    <lineage>
        <taxon>Eukaryota</taxon>
        <taxon>Metazoa</taxon>
        <taxon>Ecdysozoa</taxon>
        <taxon>Arthropoda</taxon>
        <taxon>Chelicerata</taxon>
        <taxon>Arachnida</taxon>
        <taxon>Acari</taxon>
        <taxon>Parasitiformes</taxon>
        <taxon>Ixodida</taxon>
        <taxon>Ixodoidea</taxon>
        <taxon>Ixodidae</taxon>
        <taxon>Rhipicephalinae</taxon>
        <taxon>Dermacentor</taxon>
    </lineage>
</organism>
<accession>A0ACB8CGU3</accession>
<name>A0ACB8CGU3_DERSI</name>
<evidence type="ECO:0000313" key="1">
    <source>
        <dbReference type="EMBL" id="KAH7941927.1"/>
    </source>
</evidence>
<reference evidence="1" key="1">
    <citation type="submission" date="2020-05" db="EMBL/GenBank/DDBJ databases">
        <title>Large-scale comparative analyses of tick genomes elucidate their genetic diversity and vector capacities.</title>
        <authorList>
            <person name="Jia N."/>
            <person name="Wang J."/>
            <person name="Shi W."/>
            <person name="Du L."/>
            <person name="Sun Y."/>
            <person name="Zhan W."/>
            <person name="Jiang J."/>
            <person name="Wang Q."/>
            <person name="Zhang B."/>
            <person name="Ji P."/>
            <person name="Sakyi L.B."/>
            <person name="Cui X."/>
            <person name="Yuan T."/>
            <person name="Jiang B."/>
            <person name="Yang W."/>
            <person name="Lam T.T.-Y."/>
            <person name="Chang Q."/>
            <person name="Ding S."/>
            <person name="Wang X."/>
            <person name="Zhu J."/>
            <person name="Ruan X."/>
            <person name="Zhao L."/>
            <person name="Wei J."/>
            <person name="Que T."/>
            <person name="Du C."/>
            <person name="Cheng J."/>
            <person name="Dai P."/>
            <person name="Han X."/>
            <person name="Huang E."/>
            <person name="Gao Y."/>
            <person name="Liu J."/>
            <person name="Shao H."/>
            <person name="Ye R."/>
            <person name="Li L."/>
            <person name="Wei W."/>
            <person name="Wang X."/>
            <person name="Wang C."/>
            <person name="Yang T."/>
            <person name="Huo Q."/>
            <person name="Li W."/>
            <person name="Guo W."/>
            <person name="Chen H."/>
            <person name="Zhou L."/>
            <person name="Ni X."/>
            <person name="Tian J."/>
            <person name="Zhou Y."/>
            <person name="Sheng Y."/>
            <person name="Liu T."/>
            <person name="Pan Y."/>
            <person name="Xia L."/>
            <person name="Li J."/>
            <person name="Zhao F."/>
            <person name="Cao W."/>
        </authorList>
    </citation>
    <scope>NUCLEOTIDE SEQUENCE</scope>
    <source>
        <strain evidence="1">Dsil-2018</strain>
    </source>
</reference>
<sequence>MVRGLVAEVVIAVVVLGSAAPGRAGSWWHPWVPIHRIRVMLACSGIRFVSRFEWGARQPKNQKRLEVQPVSRFFVHHTEGPECFNYWSCSERMRHWQNFHMDTRGWDDLGYSFLIGGDGRVYVSRGWDRSGAHTKGHNDDALAAAFIGDFSRHLPTPWAVRGLMRLLQCGVALVPYAGGLIKANAL</sequence>
<keyword evidence="2" id="KW-1185">Reference proteome</keyword>
<protein>
    <submittedName>
        <fullName evidence="1">Uncharacterized protein</fullName>
    </submittedName>
</protein>
<gene>
    <name evidence="1" type="ORF">HPB49_018582</name>
</gene>
<dbReference type="EMBL" id="CM023476">
    <property type="protein sequence ID" value="KAH7941927.1"/>
    <property type="molecule type" value="Genomic_DNA"/>
</dbReference>